<evidence type="ECO:0000313" key="4">
    <source>
        <dbReference type="Proteomes" id="UP000009131"/>
    </source>
</evidence>
<dbReference type="InterPro" id="IPR020839">
    <property type="entry name" value="SCD"/>
</dbReference>
<dbReference type="PANTHER" id="PTHR11199">
    <property type="entry name" value="STROMAL ANTIGEN"/>
    <property type="match status" value="1"/>
</dbReference>
<dbReference type="InParanoid" id="G7DY98"/>
<feature type="compositionally biased region" description="Polar residues" evidence="1">
    <location>
        <begin position="140"/>
        <end position="149"/>
    </location>
</feature>
<reference evidence="3 4" key="2">
    <citation type="journal article" date="2012" name="Open Biol.">
        <title>Characteristics of nucleosomes and linker DNA regions on the genome of the basidiomycete Mixia osmundae revealed by mono- and dinucleosome mapping.</title>
        <authorList>
            <person name="Nishida H."/>
            <person name="Kondo S."/>
            <person name="Matsumoto T."/>
            <person name="Suzuki Y."/>
            <person name="Yoshikawa H."/>
            <person name="Taylor T.D."/>
            <person name="Sugiyama J."/>
        </authorList>
    </citation>
    <scope>NUCLEOTIDE SEQUENCE [LARGE SCALE GENOMIC DNA]</scope>
    <source>
        <strain evidence="4">CBS 9802 / IAM 14324 / JCM 22182 / KY 12970</strain>
    </source>
</reference>
<dbReference type="GO" id="GO:0005634">
    <property type="term" value="C:nucleus"/>
    <property type="evidence" value="ECO:0007669"/>
    <property type="project" value="TreeGrafter"/>
</dbReference>
<dbReference type="Pfam" id="PF24571">
    <property type="entry name" value="HEAT_SCC3-SA"/>
    <property type="match status" value="1"/>
</dbReference>
<sequence>MHLRRGQTGAPLISRQTRLVSHVYLTIMVRSVPPKTAQMRRSSRTRTSTSKDDEVAKVTQAKVSKASTEAGHARRQSARQTEAAEEARDVEEDSQDEEEDEEDEDDEQDEDFGAPAARKGQRKSAAASGQGQSSRKRLSNAGQTLSTRAPKTARIAAKGTARKSATQSKGASSTYRVDKDNSLYNALGNGKDALKTAAQNWLELYLRPAPSSRSNYEGEQGSAHAMSDFVNLALRLAQCNAKIDSHQVIDVDGASSLLDDIQEGVKQASSSTPLEAYPLVSKSKAFRTFRGDVKLLISDLLDAAHESEVIFDGAFLETTVIWLGLLASSPVRGFRHSATFLSMQMMTCFCSIITQIDVDADQQSRQHQSESRKSRADKTRTQKLAETIKALKDQKDFLVGYLDDLFDVVFVHRFRDSDASIRTECVVALGQWIDIYPSRFIDADYLRYVSWVLEDEDKGARSEAVKALAFVYSKDDFIGQIQPFTDRLKPRAMQMATCEADLTTQVNVIAVLLQMDSHGLLTQTQRQELAGLVFHGDRRVRKAAASFFASQVNERIESEDAMDAGDDATASLQLKAICALFVEISGGVLQETVTGTARLQEGAAEPSRLELALEALCDVLPVLVQWRSISAILLQDQSIQASSRTQHEETIMITTLLFCLGRVSKLSVKASDSEDASDDAVSMTRDMIDLVPKLLARYQATASRVALLLQAPRHLRLEAYSDLRMESQYKQLWDLVIRQFVSQSDSEVAESAISTIAALSAASTLQSINTVKLGDLEEQLINGLYSSVDGQNVETAQFSSDEALHLISALRRIALLSSLRDLNENLSQPTPGASSSAKSIIHSLADRGRLGFADDDEIVLQSLDILNKSVIWRLHEARSNSEQTALGVFREERDSLHNTLQTLSIAASTASETVKRSAFTKLVDLYSICAGITAATDGQLGALEATVALPCASKEQSRLALFLQNEISRHALSIDNAKDDVEASDHPSSRLTSLLRRHELHILVASYVRAVRIGAISTANVFPILPHLGRFDATFDHFCRLLINDMRDDGCRFSNGSDVASGIVDSLIAAFNLHGRDEIDEASLLAISRLLSSATLVRGSQLAISQQLPADDHIQIHARALAYLLGAVSECEQSSETERKLRLIAGLKGLAQLLTGVSGRAAMSIKTHYDRALRSANLIIPRSAKSWDALRNYEARLVSIMSKDADLRAAAKKTAAEAPVKSTKTATQLDEQNVAPATDASNAKSRPRPRPRPADTEDAGMPVADGKDLVVMDTPLALPEGSLEDSPTTSPSLKRRRIELDLSLPDEPLDLGDTSFQLEPMQSPPRSSIASERDGSPAPTQQSELSLSDVRAKRQKL</sequence>
<dbReference type="InterPro" id="IPR016024">
    <property type="entry name" value="ARM-type_fold"/>
</dbReference>
<dbReference type="eggNOG" id="KOG2011">
    <property type="taxonomic scope" value="Eukaryota"/>
</dbReference>
<dbReference type="InterPro" id="IPR056396">
    <property type="entry name" value="HEAT_SCC3-SA"/>
</dbReference>
<dbReference type="OrthoDB" id="498590at2759"/>
<dbReference type="InterPro" id="IPR013721">
    <property type="entry name" value="STAG"/>
</dbReference>
<dbReference type="Pfam" id="PF21581">
    <property type="entry name" value="SCD"/>
    <property type="match status" value="1"/>
</dbReference>
<organism evidence="3 4">
    <name type="scientific">Mixia osmundae (strain CBS 9802 / IAM 14324 / JCM 22182 / KY 12970)</name>
    <dbReference type="NCBI Taxonomy" id="764103"/>
    <lineage>
        <taxon>Eukaryota</taxon>
        <taxon>Fungi</taxon>
        <taxon>Dikarya</taxon>
        <taxon>Basidiomycota</taxon>
        <taxon>Pucciniomycotina</taxon>
        <taxon>Mixiomycetes</taxon>
        <taxon>Mixiales</taxon>
        <taxon>Mixiaceae</taxon>
        <taxon>Mixia</taxon>
    </lineage>
</organism>
<keyword evidence="4" id="KW-1185">Reference proteome</keyword>
<feature type="domain" description="SCD" evidence="2">
    <location>
        <begin position="410"/>
        <end position="495"/>
    </location>
</feature>
<feature type="compositionally biased region" description="Acidic residues" evidence="1">
    <location>
        <begin position="88"/>
        <end position="112"/>
    </location>
</feature>
<name>G7DY98_MIXOS</name>
<dbReference type="Proteomes" id="UP000009131">
    <property type="component" value="Unassembled WGS sequence"/>
</dbReference>
<dbReference type="GO" id="GO:0007062">
    <property type="term" value="P:sister chromatid cohesion"/>
    <property type="evidence" value="ECO:0007669"/>
    <property type="project" value="UniProtKB-ARBA"/>
</dbReference>
<dbReference type="InterPro" id="IPR011989">
    <property type="entry name" value="ARM-like"/>
</dbReference>
<feature type="region of interest" description="Disordered" evidence="1">
    <location>
        <begin position="34"/>
        <end position="175"/>
    </location>
</feature>
<dbReference type="EMBL" id="BABT02000062">
    <property type="protein sequence ID" value="GAA95558.1"/>
    <property type="molecule type" value="Genomic_DNA"/>
</dbReference>
<proteinExistence type="predicted"/>
<dbReference type="Gene3D" id="1.25.10.10">
    <property type="entry name" value="Leucine-rich Repeat Variant"/>
    <property type="match status" value="1"/>
</dbReference>
<gene>
    <name evidence="3" type="primary">Mo02213</name>
    <name evidence="3" type="ORF">E5Q_02213</name>
</gene>
<dbReference type="InterPro" id="IPR039662">
    <property type="entry name" value="Cohesin_Scc3/SA"/>
</dbReference>
<evidence type="ECO:0000259" key="2">
    <source>
        <dbReference type="PROSITE" id="PS51425"/>
    </source>
</evidence>
<dbReference type="STRING" id="764103.G7DY98"/>
<dbReference type="PROSITE" id="PS51425">
    <property type="entry name" value="SCD"/>
    <property type="match status" value="1"/>
</dbReference>
<dbReference type="SUPFAM" id="SSF48371">
    <property type="entry name" value="ARM repeat"/>
    <property type="match status" value="1"/>
</dbReference>
<dbReference type="HOGENOM" id="CLU_003349_0_0_1"/>
<accession>G7DY98</accession>
<dbReference type="GO" id="GO:0000785">
    <property type="term" value="C:chromatin"/>
    <property type="evidence" value="ECO:0007669"/>
    <property type="project" value="TreeGrafter"/>
</dbReference>
<feature type="compositionally biased region" description="Polar residues" evidence="1">
    <location>
        <begin position="1222"/>
        <end position="1231"/>
    </location>
</feature>
<dbReference type="PANTHER" id="PTHR11199:SF0">
    <property type="entry name" value="LD34181P-RELATED"/>
    <property type="match status" value="1"/>
</dbReference>
<protein>
    <recommendedName>
        <fullName evidence="2">SCD domain-containing protein</fullName>
    </recommendedName>
</protein>
<feature type="region of interest" description="Disordered" evidence="1">
    <location>
        <begin position="1303"/>
        <end position="1357"/>
    </location>
</feature>
<reference evidence="3 4" key="1">
    <citation type="journal article" date="2011" name="J. Gen. Appl. Microbiol.">
        <title>Draft genome sequencing of the enigmatic basidiomycete Mixia osmundae.</title>
        <authorList>
            <person name="Nishida H."/>
            <person name="Nagatsuka Y."/>
            <person name="Sugiyama J."/>
        </authorList>
    </citation>
    <scope>NUCLEOTIDE SEQUENCE [LARGE SCALE GENOMIC DNA]</scope>
    <source>
        <strain evidence="4">CBS 9802 / IAM 14324 / JCM 22182 / KY 12970</strain>
    </source>
</reference>
<feature type="compositionally biased region" description="Low complexity" evidence="1">
    <location>
        <begin position="123"/>
        <end position="133"/>
    </location>
</feature>
<evidence type="ECO:0000313" key="3">
    <source>
        <dbReference type="EMBL" id="GAA95558.1"/>
    </source>
</evidence>
<feature type="compositionally biased region" description="Polar residues" evidence="1">
    <location>
        <begin position="163"/>
        <end position="175"/>
    </location>
</feature>
<comment type="caution">
    <text evidence="3">The sequence shown here is derived from an EMBL/GenBank/DDBJ whole genome shotgun (WGS) entry which is preliminary data.</text>
</comment>
<feature type="region of interest" description="Disordered" evidence="1">
    <location>
        <begin position="1213"/>
        <end position="1266"/>
    </location>
</feature>
<dbReference type="GO" id="GO:0008278">
    <property type="term" value="C:cohesin complex"/>
    <property type="evidence" value="ECO:0007669"/>
    <property type="project" value="TreeGrafter"/>
</dbReference>
<dbReference type="GO" id="GO:0003682">
    <property type="term" value="F:chromatin binding"/>
    <property type="evidence" value="ECO:0007669"/>
    <property type="project" value="TreeGrafter"/>
</dbReference>
<evidence type="ECO:0000256" key="1">
    <source>
        <dbReference type="SAM" id="MobiDB-lite"/>
    </source>
</evidence>
<dbReference type="Pfam" id="PF08514">
    <property type="entry name" value="STAG"/>
    <property type="match status" value="1"/>
</dbReference>